<dbReference type="AlphaFoldDB" id="A0A5D3AZQ8"/>
<dbReference type="Gene3D" id="2.60.120.620">
    <property type="entry name" value="q2cbj1_9rhob like domain"/>
    <property type="match status" value="1"/>
</dbReference>
<evidence type="ECO:0000313" key="2">
    <source>
        <dbReference type="Proteomes" id="UP000322245"/>
    </source>
</evidence>
<sequence>MSATIAKTVSGPRVTTGATLKLRGGHDPVALQTASQELEDQGYTVVKNVLSFEKAAEYKERLLQWLEDFQLGFRRDDPETWKWEYLPESWKGGLYTKYGIGHEQFAWDLRTEQALIDVFAYIWGTDELLVSFGKSPFPIPLYNLSMEADSIPLSDGSNISLPMPASERAKVEKEYQPWPHTDQSLTRTYKHCIQGLVNLAPNGPEDGGLMVLHGSAALFSEFVKANEHDKPEEGWSPIDIHLHTPSQLEWYLSKGCSWRKIDAGPGDVVLWDSRCLHMGVAPGVGGGLRAGFEDVCYKPAKLITPEKLALKQDFARRYAQTSHDPVEVRETTAGVGWRIRKPGERIEPLIKTILTKRARQLAGLKAY</sequence>
<proteinExistence type="predicted"/>
<dbReference type="Proteomes" id="UP000322245">
    <property type="component" value="Unassembled WGS sequence"/>
</dbReference>
<dbReference type="PANTHER" id="PTHR31630:SF6">
    <property type="entry name" value="PHYTANOYL-COA DIOXYGENASE-RELATED"/>
    <property type="match status" value="1"/>
</dbReference>
<evidence type="ECO:0000313" key="1">
    <source>
        <dbReference type="EMBL" id="TYJ55573.1"/>
    </source>
</evidence>
<comment type="caution">
    <text evidence="1">The sequence shown here is derived from an EMBL/GenBank/DDBJ whole genome shotgun (WGS) entry which is preliminary data.</text>
</comment>
<dbReference type="EMBL" id="NIDF01000037">
    <property type="protein sequence ID" value="TYJ55573.1"/>
    <property type="molecule type" value="Genomic_DNA"/>
</dbReference>
<accession>A0A5D3AZQ8</accession>
<keyword evidence="2" id="KW-1185">Reference proteome</keyword>
<reference evidence="1 2" key="1">
    <citation type="submission" date="2017-05" db="EMBL/GenBank/DDBJ databases">
        <title>The Genome Sequence of Tsuchiyaea wingfieldii DSM 27421.</title>
        <authorList>
            <person name="Cuomo C."/>
            <person name="Passer A."/>
            <person name="Billmyre B."/>
            <person name="Heitman J."/>
        </authorList>
    </citation>
    <scope>NUCLEOTIDE SEQUENCE [LARGE SCALE GENOMIC DNA]</scope>
    <source>
        <strain evidence="1 2">DSM 27421</strain>
    </source>
</reference>
<dbReference type="SUPFAM" id="SSF51197">
    <property type="entry name" value="Clavaminate synthase-like"/>
    <property type="match status" value="1"/>
</dbReference>
<dbReference type="PANTHER" id="PTHR31630">
    <property type="entry name" value="PHYTANOYL-COA DIOXYGENASE-RELATED-RELATED"/>
    <property type="match status" value="1"/>
</dbReference>
<dbReference type="InterPro" id="IPR008775">
    <property type="entry name" value="Phytyl_CoA_dOase-like"/>
</dbReference>
<name>A0A5D3AZQ8_9TREE</name>
<organism evidence="1 2">
    <name type="scientific">Cryptococcus floricola</name>
    <dbReference type="NCBI Taxonomy" id="2591691"/>
    <lineage>
        <taxon>Eukaryota</taxon>
        <taxon>Fungi</taxon>
        <taxon>Dikarya</taxon>
        <taxon>Basidiomycota</taxon>
        <taxon>Agaricomycotina</taxon>
        <taxon>Tremellomycetes</taxon>
        <taxon>Tremellales</taxon>
        <taxon>Cryptococcaceae</taxon>
        <taxon>Cryptococcus</taxon>
    </lineage>
</organism>
<protein>
    <submittedName>
        <fullName evidence="1">Uncharacterized protein</fullName>
    </submittedName>
</protein>
<dbReference type="Pfam" id="PF05721">
    <property type="entry name" value="PhyH"/>
    <property type="match status" value="1"/>
</dbReference>
<gene>
    <name evidence="1" type="ORF">B9479_003723</name>
</gene>